<comment type="similarity">
    <text evidence="2 8">Belongs to the iron/ascorbate-dependent oxidoreductase family.</text>
</comment>
<dbReference type="AlphaFoldDB" id="A0A4P1QQI2"/>
<reference evidence="10 11" key="1">
    <citation type="journal article" date="2017" name="Plant Biotechnol. J.">
        <title>A comprehensive draft genome sequence for lupin (Lupinus angustifolius), an emerging health food: insights into plant-microbe interactions and legume evolution.</title>
        <authorList>
            <person name="Hane J.K."/>
            <person name="Ming Y."/>
            <person name="Kamphuis L.G."/>
            <person name="Nelson M.N."/>
            <person name="Garg G."/>
            <person name="Atkins C.A."/>
            <person name="Bayer P.E."/>
            <person name="Bravo A."/>
            <person name="Bringans S."/>
            <person name="Cannon S."/>
            <person name="Edwards D."/>
            <person name="Foley R."/>
            <person name="Gao L.L."/>
            <person name="Harrison M.J."/>
            <person name="Huang W."/>
            <person name="Hurgobin B."/>
            <person name="Li S."/>
            <person name="Liu C.W."/>
            <person name="McGrath A."/>
            <person name="Morahan G."/>
            <person name="Murray J."/>
            <person name="Weller J."/>
            <person name="Jian J."/>
            <person name="Singh K.B."/>
        </authorList>
    </citation>
    <scope>NUCLEOTIDE SEQUENCE [LARGE SCALE GENOMIC DNA]</scope>
    <source>
        <strain evidence="11">cv. Tanjil</strain>
        <tissue evidence="10">Whole plant</tissue>
    </source>
</reference>
<gene>
    <name evidence="10" type="ORF">TanjilG_02268</name>
</gene>
<dbReference type="Gene3D" id="2.60.120.330">
    <property type="entry name" value="B-lactam Antibiotic, Isopenicillin N Synthase, Chain"/>
    <property type="match status" value="1"/>
</dbReference>
<evidence type="ECO:0000259" key="9">
    <source>
        <dbReference type="PROSITE" id="PS51471"/>
    </source>
</evidence>
<dbReference type="GO" id="GO:0009805">
    <property type="term" value="P:coumarin biosynthetic process"/>
    <property type="evidence" value="ECO:0007669"/>
    <property type="project" value="UniProtKB-ARBA"/>
</dbReference>
<evidence type="ECO:0000256" key="2">
    <source>
        <dbReference type="ARBA" id="ARBA00008056"/>
    </source>
</evidence>
<dbReference type="InterPro" id="IPR027443">
    <property type="entry name" value="IPNS-like_sf"/>
</dbReference>
<evidence type="ECO:0000256" key="5">
    <source>
        <dbReference type="ARBA" id="ARBA00022964"/>
    </source>
</evidence>
<evidence type="ECO:0000313" key="10">
    <source>
        <dbReference type="EMBL" id="OIV92505.1"/>
    </source>
</evidence>
<keyword evidence="5" id="KW-0223">Dioxygenase</keyword>
<dbReference type="FunFam" id="2.60.120.330:FF:000023">
    <property type="entry name" value="Feruloyl CoA ortho-hydroxylase 1"/>
    <property type="match status" value="1"/>
</dbReference>
<dbReference type="InterPro" id="IPR050295">
    <property type="entry name" value="Plant_2OG-oxidoreductases"/>
</dbReference>
<evidence type="ECO:0000256" key="3">
    <source>
        <dbReference type="ARBA" id="ARBA00022723"/>
    </source>
</evidence>
<evidence type="ECO:0000256" key="7">
    <source>
        <dbReference type="ARBA" id="ARBA00023004"/>
    </source>
</evidence>
<sequence length="284" mass="31684">MELRVLNHGVPVELLESLKDSAHSFFSLPPEKKAIYLTGLSPSPLIKYGTSFVPEKEKALEWKDYISMVYSNDEDALQYWPNQCKEVALEYLKLASKLVKDLVEILMDNLGVKLDESKIEGLLGMRMVNMNYYPACPNPELTVGVGRHSDMGAITVLLQDGIGGLYVKVEGDNDDDTNKGEWLEIPPIHGALVINIGDTLQILSNGKYKSAEHRVRTTNTQSRVSVPVFTLPNPTEVIVPLPEVVKKDGLARYRQVIFQDYMKNFFGNAHAGKKSLDFATIKSA</sequence>
<dbReference type="GO" id="GO:0051213">
    <property type="term" value="F:dioxygenase activity"/>
    <property type="evidence" value="ECO:0007669"/>
    <property type="project" value="UniProtKB-KW"/>
</dbReference>
<dbReference type="Pfam" id="PF14226">
    <property type="entry name" value="DIOX_N"/>
    <property type="match status" value="1"/>
</dbReference>
<accession>A0A4P1QQI2</accession>
<dbReference type="InterPro" id="IPR026992">
    <property type="entry name" value="DIOX_N"/>
</dbReference>
<dbReference type="PANTHER" id="PTHR47991">
    <property type="entry name" value="OXOGLUTARATE/IRON-DEPENDENT DIOXYGENASE"/>
    <property type="match status" value="1"/>
</dbReference>
<keyword evidence="11" id="KW-1185">Reference proteome</keyword>
<dbReference type="Pfam" id="PF03171">
    <property type="entry name" value="2OG-FeII_Oxy"/>
    <property type="match status" value="1"/>
</dbReference>
<dbReference type="SUPFAM" id="SSF51197">
    <property type="entry name" value="Clavaminate synthase-like"/>
    <property type="match status" value="1"/>
</dbReference>
<protein>
    <recommendedName>
        <fullName evidence="9">Fe2OG dioxygenase domain-containing protein</fullName>
    </recommendedName>
</protein>
<dbReference type="EMBL" id="CM007379">
    <property type="protein sequence ID" value="OIV92505.1"/>
    <property type="molecule type" value="Genomic_DNA"/>
</dbReference>
<evidence type="ECO:0000256" key="1">
    <source>
        <dbReference type="ARBA" id="ARBA00001961"/>
    </source>
</evidence>
<keyword evidence="7 8" id="KW-0408">Iron</keyword>
<keyword evidence="6 8" id="KW-0560">Oxidoreductase</keyword>
<dbReference type="InterPro" id="IPR044861">
    <property type="entry name" value="IPNS-like_FE2OG_OXY"/>
</dbReference>
<evidence type="ECO:0000256" key="6">
    <source>
        <dbReference type="ARBA" id="ARBA00023002"/>
    </source>
</evidence>
<evidence type="ECO:0000256" key="4">
    <source>
        <dbReference type="ARBA" id="ARBA00022896"/>
    </source>
</evidence>
<evidence type="ECO:0000256" key="8">
    <source>
        <dbReference type="RuleBase" id="RU003682"/>
    </source>
</evidence>
<comment type="cofactor">
    <cofactor evidence="1">
        <name>L-ascorbate</name>
        <dbReference type="ChEBI" id="CHEBI:38290"/>
    </cofactor>
</comment>
<dbReference type="InterPro" id="IPR005123">
    <property type="entry name" value="Oxoglu/Fe-dep_dioxygenase_dom"/>
</dbReference>
<proteinExistence type="inferred from homology"/>
<organism evidence="10 11">
    <name type="scientific">Lupinus angustifolius</name>
    <name type="common">Narrow-leaved blue lupine</name>
    <dbReference type="NCBI Taxonomy" id="3871"/>
    <lineage>
        <taxon>Eukaryota</taxon>
        <taxon>Viridiplantae</taxon>
        <taxon>Streptophyta</taxon>
        <taxon>Embryophyta</taxon>
        <taxon>Tracheophyta</taxon>
        <taxon>Spermatophyta</taxon>
        <taxon>Magnoliopsida</taxon>
        <taxon>eudicotyledons</taxon>
        <taxon>Gunneridae</taxon>
        <taxon>Pentapetalae</taxon>
        <taxon>rosids</taxon>
        <taxon>fabids</taxon>
        <taxon>Fabales</taxon>
        <taxon>Fabaceae</taxon>
        <taxon>Papilionoideae</taxon>
        <taxon>50 kb inversion clade</taxon>
        <taxon>genistoids sensu lato</taxon>
        <taxon>core genistoids</taxon>
        <taxon>Genisteae</taxon>
        <taxon>Lupinus</taxon>
    </lineage>
</organism>
<name>A0A4P1QQI2_LUPAN</name>
<dbReference type="GO" id="GO:0031418">
    <property type="term" value="F:L-ascorbic acid binding"/>
    <property type="evidence" value="ECO:0007669"/>
    <property type="project" value="UniProtKB-KW"/>
</dbReference>
<evidence type="ECO:0000313" key="11">
    <source>
        <dbReference type="Proteomes" id="UP000188354"/>
    </source>
</evidence>
<dbReference type="Proteomes" id="UP000188354">
    <property type="component" value="Chromosome LG19"/>
</dbReference>
<keyword evidence="3 8" id="KW-0479">Metal-binding</keyword>
<dbReference type="GO" id="GO:0046872">
    <property type="term" value="F:metal ion binding"/>
    <property type="evidence" value="ECO:0007669"/>
    <property type="project" value="UniProtKB-KW"/>
</dbReference>
<feature type="domain" description="Fe2OG dioxygenase" evidence="9">
    <location>
        <begin position="118"/>
        <end position="232"/>
    </location>
</feature>
<dbReference type="PROSITE" id="PS51471">
    <property type="entry name" value="FE2OG_OXY"/>
    <property type="match status" value="1"/>
</dbReference>
<dbReference type="Gramene" id="OIV92505">
    <property type="protein sequence ID" value="OIV92505"/>
    <property type="gene ID" value="TanjilG_02268"/>
</dbReference>
<keyword evidence="4" id="KW-0847">Vitamin C</keyword>